<dbReference type="SUPFAM" id="SSF53163">
    <property type="entry name" value="HybD-like"/>
    <property type="match status" value="1"/>
</dbReference>
<dbReference type="InterPro" id="IPR009665">
    <property type="entry name" value="YyaC"/>
</dbReference>
<gene>
    <name evidence="1" type="ORF">DCCM_3630</name>
</gene>
<dbReference type="NCBIfam" id="TIGR02841">
    <property type="entry name" value="spore_YyaC"/>
    <property type="match status" value="1"/>
</dbReference>
<evidence type="ECO:0000313" key="1">
    <source>
        <dbReference type="EMBL" id="GBF34512.1"/>
    </source>
</evidence>
<reference evidence="2" key="1">
    <citation type="submission" date="2018-02" db="EMBL/GenBank/DDBJ databases">
        <title>Genome sequence of Desulfocucumis palustris strain NAW-5.</title>
        <authorList>
            <person name="Watanabe M."/>
            <person name="Kojima H."/>
            <person name="Fukui M."/>
        </authorList>
    </citation>
    <scope>NUCLEOTIDE SEQUENCE [LARGE SCALE GENOMIC DNA]</scope>
    <source>
        <strain evidence="2">NAW-5</strain>
    </source>
</reference>
<accession>A0A2L2XEF7</accession>
<keyword evidence="2" id="KW-1185">Reference proteome</keyword>
<evidence type="ECO:0000313" key="2">
    <source>
        <dbReference type="Proteomes" id="UP000239549"/>
    </source>
</evidence>
<dbReference type="AlphaFoldDB" id="A0A2L2XEF7"/>
<dbReference type="RefSeq" id="WP_165792145.1">
    <property type="nucleotide sequence ID" value="NZ_BFAV01000141.1"/>
</dbReference>
<name>A0A2L2XEF7_9FIRM</name>
<dbReference type="Pfam" id="PF06866">
    <property type="entry name" value="DUF1256"/>
    <property type="match status" value="1"/>
</dbReference>
<comment type="caution">
    <text evidence="1">The sequence shown here is derived from an EMBL/GenBank/DDBJ whole genome shotgun (WGS) entry which is preliminary data.</text>
</comment>
<dbReference type="EMBL" id="BFAV01000141">
    <property type="protein sequence ID" value="GBF34512.1"/>
    <property type="molecule type" value="Genomic_DNA"/>
</dbReference>
<protein>
    <submittedName>
        <fullName evidence="1">Spore protease GPR related protein</fullName>
    </submittedName>
</protein>
<keyword evidence="1" id="KW-0645">Protease</keyword>
<keyword evidence="1" id="KW-0378">Hydrolase</keyword>
<dbReference type="InterPro" id="IPR023430">
    <property type="entry name" value="Pept_HybD-like_dom_sf"/>
</dbReference>
<dbReference type="GO" id="GO:0006508">
    <property type="term" value="P:proteolysis"/>
    <property type="evidence" value="ECO:0007669"/>
    <property type="project" value="UniProtKB-KW"/>
</dbReference>
<proteinExistence type="predicted"/>
<dbReference type="GO" id="GO:0008233">
    <property type="term" value="F:peptidase activity"/>
    <property type="evidence" value="ECO:0007669"/>
    <property type="project" value="UniProtKB-KW"/>
</dbReference>
<sequence>MPANDKYLFCKHFEEKFLFSSLTNIFTNELSCQREIVFLCIGIDRSAGDCFGPLTGTLLKQLMVPNVVGTLEKPVHAKNLLETYDKIEKECFVVAIDASLGSINDLGHLVIKKGPIFPGKAMGVDLPAVGELSIILNVNIGGIANYLLLQNSSLYMVWKGATAVARSISTALYMLKKERLRAAT</sequence>
<organism evidence="1 2">
    <name type="scientific">Desulfocucumis palustris</name>
    <dbReference type="NCBI Taxonomy" id="1898651"/>
    <lineage>
        <taxon>Bacteria</taxon>
        <taxon>Bacillati</taxon>
        <taxon>Bacillota</taxon>
        <taxon>Clostridia</taxon>
        <taxon>Eubacteriales</taxon>
        <taxon>Desulfocucumaceae</taxon>
        <taxon>Desulfocucumis</taxon>
    </lineage>
</organism>
<dbReference type="Proteomes" id="UP000239549">
    <property type="component" value="Unassembled WGS sequence"/>
</dbReference>